<evidence type="ECO:0000313" key="2">
    <source>
        <dbReference type="EMBL" id="MCD9559868.1"/>
    </source>
</evidence>
<feature type="region of interest" description="Disordered" evidence="1">
    <location>
        <begin position="83"/>
        <end position="112"/>
    </location>
</feature>
<reference evidence="2 3" key="1">
    <citation type="journal article" date="2021" name="BMC Genomics">
        <title>Datura genome reveals duplications of psychoactive alkaloid biosynthetic genes and high mutation rate following tissue culture.</title>
        <authorList>
            <person name="Rajewski A."/>
            <person name="Carter-House D."/>
            <person name="Stajich J."/>
            <person name="Litt A."/>
        </authorList>
    </citation>
    <scope>NUCLEOTIDE SEQUENCE [LARGE SCALE GENOMIC DNA]</scope>
    <source>
        <strain evidence="2">AR-01</strain>
    </source>
</reference>
<gene>
    <name evidence="2" type="ORF">HAX54_018194</name>
</gene>
<organism evidence="2 3">
    <name type="scientific">Datura stramonium</name>
    <name type="common">Jimsonweed</name>
    <name type="synonym">Common thornapple</name>
    <dbReference type="NCBI Taxonomy" id="4076"/>
    <lineage>
        <taxon>Eukaryota</taxon>
        <taxon>Viridiplantae</taxon>
        <taxon>Streptophyta</taxon>
        <taxon>Embryophyta</taxon>
        <taxon>Tracheophyta</taxon>
        <taxon>Spermatophyta</taxon>
        <taxon>Magnoliopsida</taxon>
        <taxon>eudicotyledons</taxon>
        <taxon>Gunneridae</taxon>
        <taxon>Pentapetalae</taxon>
        <taxon>asterids</taxon>
        <taxon>lamiids</taxon>
        <taxon>Solanales</taxon>
        <taxon>Solanaceae</taxon>
        <taxon>Solanoideae</taxon>
        <taxon>Datureae</taxon>
        <taxon>Datura</taxon>
    </lineage>
</organism>
<evidence type="ECO:0000256" key="1">
    <source>
        <dbReference type="SAM" id="MobiDB-lite"/>
    </source>
</evidence>
<dbReference type="EMBL" id="JACEIK010002234">
    <property type="protein sequence ID" value="MCD9559868.1"/>
    <property type="molecule type" value="Genomic_DNA"/>
</dbReference>
<sequence length="112" mass="12578">MIRHLIVSFQVPKTEISPQLPPMTRKLMKLSKKHEICDRLVLHRRISVKCPLIADAYCAEEKYQLVDRGLALSNGRCPPLDCSSPHAPRMRPVGRPVDRHGGSAGDLKLMSI</sequence>
<proteinExistence type="predicted"/>
<keyword evidence="3" id="KW-1185">Reference proteome</keyword>
<protein>
    <submittedName>
        <fullName evidence="2">Uncharacterized protein</fullName>
    </submittedName>
</protein>
<name>A0ABS8UNG4_DATST</name>
<comment type="caution">
    <text evidence="2">The sequence shown here is derived from an EMBL/GenBank/DDBJ whole genome shotgun (WGS) entry which is preliminary data.</text>
</comment>
<accession>A0ABS8UNG4</accession>
<dbReference type="Proteomes" id="UP000823775">
    <property type="component" value="Unassembled WGS sequence"/>
</dbReference>
<evidence type="ECO:0000313" key="3">
    <source>
        <dbReference type="Proteomes" id="UP000823775"/>
    </source>
</evidence>